<proteinExistence type="predicted"/>
<reference evidence="2" key="1">
    <citation type="submission" date="2023-06" db="EMBL/GenBank/DDBJ databases">
        <title>Genome-scale phylogeny and comparative genomics of the fungal order Sordariales.</title>
        <authorList>
            <consortium name="Lawrence Berkeley National Laboratory"/>
            <person name="Hensen N."/>
            <person name="Bonometti L."/>
            <person name="Westerberg I."/>
            <person name="Brannstrom I.O."/>
            <person name="Guillou S."/>
            <person name="Cros-Aarteil S."/>
            <person name="Calhoun S."/>
            <person name="Haridas S."/>
            <person name="Kuo A."/>
            <person name="Mondo S."/>
            <person name="Pangilinan J."/>
            <person name="Riley R."/>
            <person name="LaButti K."/>
            <person name="Andreopoulos B."/>
            <person name="Lipzen A."/>
            <person name="Chen C."/>
            <person name="Yanf M."/>
            <person name="Daum C."/>
            <person name="Ng V."/>
            <person name="Clum A."/>
            <person name="Steindorff A."/>
            <person name="Ohm R."/>
            <person name="Martin F."/>
            <person name="Silar P."/>
            <person name="Natvig D."/>
            <person name="Lalanne C."/>
            <person name="Gautier V."/>
            <person name="Ament-velasquez S.L."/>
            <person name="Kruys A."/>
            <person name="Hutchinson M.I."/>
            <person name="Powell A.J."/>
            <person name="Barry K."/>
            <person name="Miller A.N."/>
            <person name="Grigoriev I.V."/>
            <person name="Debuchy R."/>
            <person name="Gladieux P."/>
            <person name="Thoren M.H."/>
            <person name="Johannesson H."/>
        </authorList>
    </citation>
    <scope>NUCLEOTIDE SEQUENCE</scope>
    <source>
        <strain evidence="2">SMH2392-1A</strain>
    </source>
</reference>
<dbReference type="Proteomes" id="UP001172101">
    <property type="component" value="Unassembled WGS sequence"/>
</dbReference>
<gene>
    <name evidence="2" type="ORF">B0T26DRAFT_501900</name>
</gene>
<protein>
    <submittedName>
        <fullName evidence="2">Uncharacterized protein</fullName>
    </submittedName>
</protein>
<dbReference type="AlphaFoldDB" id="A0AA39ZTZ6"/>
<feature type="region of interest" description="Disordered" evidence="1">
    <location>
        <begin position="39"/>
        <end position="61"/>
    </location>
</feature>
<organism evidence="2 3">
    <name type="scientific">Lasiosphaeria miniovina</name>
    <dbReference type="NCBI Taxonomy" id="1954250"/>
    <lineage>
        <taxon>Eukaryota</taxon>
        <taxon>Fungi</taxon>
        <taxon>Dikarya</taxon>
        <taxon>Ascomycota</taxon>
        <taxon>Pezizomycotina</taxon>
        <taxon>Sordariomycetes</taxon>
        <taxon>Sordariomycetidae</taxon>
        <taxon>Sordariales</taxon>
        <taxon>Lasiosphaeriaceae</taxon>
        <taxon>Lasiosphaeria</taxon>
    </lineage>
</organism>
<evidence type="ECO:0000313" key="3">
    <source>
        <dbReference type="Proteomes" id="UP001172101"/>
    </source>
</evidence>
<sequence length="96" mass="10438">MSPPGSFSGVEALASGRWSEHCKLGNEVRFQATHTSLYTAQRGGQKEKRQGRSGYKAPTFPTMTRHINGNLGCRGFNSMGVNAIAFGNGWMDCARI</sequence>
<dbReference type="EMBL" id="JAUIRO010000008">
    <property type="protein sequence ID" value="KAK0703495.1"/>
    <property type="molecule type" value="Genomic_DNA"/>
</dbReference>
<evidence type="ECO:0000313" key="2">
    <source>
        <dbReference type="EMBL" id="KAK0703495.1"/>
    </source>
</evidence>
<dbReference type="GeneID" id="85318647"/>
<keyword evidence="3" id="KW-1185">Reference proteome</keyword>
<evidence type="ECO:0000256" key="1">
    <source>
        <dbReference type="SAM" id="MobiDB-lite"/>
    </source>
</evidence>
<accession>A0AA39ZTZ6</accession>
<name>A0AA39ZTZ6_9PEZI</name>
<comment type="caution">
    <text evidence="2">The sequence shown here is derived from an EMBL/GenBank/DDBJ whole genome shotgun (WGS) entry which is preliminary data.</text>
</comment>
<dbReference type="RefSeq" id="XP_060290354.1">
    <property type="nucleotide sequence ID" value="XM_060435377.1"/>
</dbReference>